<evidence type="ECO:0000313" key="9">
    <source>
        <dbReference type="WBParaSite" id="TCLT_0001001501-mRNA-1"/>
    </source>
</evidence>
<dbReference type="GO" id="GO:0006412">
    <property type="term" value="P:translation"/>
    <property type="evidence" value="ECO:0007669"/>
    <property type="project" value="InterPro"/>
</dbReference>
<dbReference type="Pfam" id="PF12937">
    <property type="entry name" value="F-box-like"/>
    <property type="match status" value="1"/>
</dbReference>
<dbReference type="OMA" id="RVCKHWW"/>
<organism evidence="9">
    <name type="scientific">Thelazia callipaeda</name>
    <name type="common">Oriental eyeworm</name>
    <name type="synonym">Parasitic nematode</name>
    <dbReference type="NCBI Taxonomy" id="103827"/>
    <lineage>
        <taxon>Eukaryota</taxon>
        <taxon>Metazoa</taxon>
        <taxon>Ecdysozoa</taxon>
        <taxon>Nematoda</taxon>
        <taxon>Chromadorea</taxon>
        <taxon>Rhabditida</taxon>
        <taxon>Spirurina</taxon>
        <taxon>Spiruromorpha</taxon>
        <taxon>Thelazioidea</taxon>
        <taxon>Thelaziidae</taxon>
        <taxon>Thelazia</taxon>
    </lineage>
</organism>
<dbReference type="InterPro" id="IPR000597">
    <property type="entry name" value="Ribosomal_uL3"/>
</dbReference>
<dbReference type="InterPro" id="IPR013320">
    <property type="entry name" value="ConA-like_dom_sf"/>
</dbReference>
<feature type="domain" description="F-box" evidence="6">
    <location>
        <begin position="468"/>
        <end position="516"/>
    </location>
</feature>
<evidence type="ECO:0000256" key="1">
    <source>
        <dbReference type="ARBA" id="ARBA00006540"/>
    </source>
</evidence>
<dbReference type="PROSITE" id="PS50181">
    <property type="entry name" value="FBOX"/>
    <property type="match status" value="1"/>
</dbReference>
<sequence length="672" mass="76579">MMHSVRSLAQFWFVEGRITATLLRKSNEGCLTQKRMRRRTLTPPPWLPKKKEEKIVESIDPNTQVMLQKLIKLENEGACQNLIHVPIIRANPHLSPKAPLCELPQAVPSPEWTPESNRIGMIARKIGMFPQWTVDGTRFLCTLLEFPKNVVISAVDPETYYRISIVGKRKAYGRYGPRWRIMIGAEDGDPSKYSAQYRAAFERHGISVKKHIAAFLVTEDAVVRPGTELHICHFKVGQFITATGHTIDWGFQGGMHRWGFKGMPARRTTKSHRRIGAIGSKGDARVRPGKRMPGHMGYEWRSIPGLEVLRINPEKQVMYVNGSVPGETGEILLIKDCYHDKKKVLNPHFPTFYFEKDFEAETKCNENPDSLFVYEDGEFFARRLFRMTMPSIVFTEPEEFKGIKRDKTKAKTAKVLFFESSLLHTGVHQYLCVSSIIFNMNGENLLATDEVSAKKDHSVNKLSHCLRAISAARLPRIVLLSVFEYLSLRDLAQCSRVCKHWWIVLQHPDSFVWERLAHLIIPEEALNDPYLLSETPSLKDKIRAFYYAWNPEDLSANNYLRTNGFTVHRNPVAQSTDGVRGKIGVNGGIHAWEFKWEGPLGTVACIGLATKHAALHCQGYVALLGSDDQSWGWNLVDNNLMHNGLPISHYPYINNPPKYQVSNSRRSCWNFG</sequence>
<dbReference type="InterPro" id="IPR009000">
    <property type="entry name" value="Transl_B-barrel_sf"/>
</dbReference>
<dbReference type="AlphaFoldDB" id="A0A0N5DA34"/>
<dbReference type="Gene3D" id="1.20.1280.50">
    <property type="match status" value="1"/>
</dbReference>
<dbReference type="SUPFAM" id="SSF50447">
    <property type="entry name" value="Translation proteins"/>
    <property type="match status" value="1"/>
</dbReference>
<evidence type="ECO:0000259" key="6">
    <source>
        <dbReference type="PROSITE" id="PS50181"/>
    </source>
</evidence>
<dbReference type="SUPFAM" id="SSF49899">
    <property type="entry name" value="Concanavalin A-like lectins/glucanases"/>
    <property type="match status" value="1"/>
</dbReference>
<gene>
    <name evidence="7" type="ORF">TCLT_LOCUS10004</name>
</gene>
<dbReference type="InterPro" id="IPR036047">
    <property type="entry name" value="F-box-like_dom_sf"/>
</dbReference>
<reference evidence="7 8" key="2">
    <citation type="submission" date="2018-11" db="EMBL/GenBank/DDBJ databases">
        <authorList>
            <consortium name="Pathogen Informatics"/>
        </authorList>
    </citation>
    <scope>NUCLEOTIDE SEQUENCE [LARGE SCALE GENOMIC DNA]</scope>
</reference>
<dbReference type="OrthoDB" id="2398163at2759"/>
<name>A0A0N5DA34_THECL</name>
<evidence type="ECO:0000256" key="3">
    <source>
        <dbReference type="ARBA" id="ARBA00023274"/>
    </source>
</evidence>
<evidence type="ECO:0000313" key="7">
    <source>
        <dbReference type="EMBL" id="VDN07675.1"/>
    </source>
</evidence>
<evidence type="ECO:0000256" key="5">
    <source>
        <dbReference type="ARBA" id="ARBA00035396"/>
    </source>
</evidence>
<keyword evidence="3" id="KW-0687">Ribonucleoprotein</keyword>
<evidence type="ECO:0000256" key="2">
    <source>
        <dbReference type="ARBA" id="ARBA00022980"/>
    </source>
</evidence>
<dbReference type="InterPro" id="IPR019927">
    <property type="entry name" value="Ribosomal_uL3_bac/org-type"/>
</dbReference>
<dbReference type="Proteomes" id="UP000276776">
    <property type="component" value="Unassembled WGS sequence"/>
</dbReference>
<dbReference type="Pfam" id="PF00297">
    <property type="entry name" value="Ribosomal_L3"/>
    <property type="match status" value="1"/>
</dbReference>
<dbReference type="PANTHER" id="PTHR11229">
    <property type="entry name" value="50S RIBOSOMAL PROTEIN L3"/>
    <property type="match status" value="1"/>
</dbReference>
<comment type="similarity">
    <text evidence="1">Belongs to the universal ribosomal protein uL3 family.</text>
</comment>
<dbReference type="GO" id="GO:0003735">
    <property type="term" value="F:structural constituent of ribosome"/>
    <property type="evidence" value="ECO:0007669"/>
    <property type="project" value="InterPro"/>
</dbReference>
<dbReference type="PANTHER" id="PTHR11229:SF8">
    <property type="entry name" value="LARGE RIBOSOMAL SUBUNIT PROTEIN UL3M"/>
    <property type="match status" value="1"/>
</dbReference>
<evidence type="ECO:0000256" key="4">
    <source>
        <dbReference type="ARBA" id="ARBA00035209"/>
    </source>
</evidence>
<dbReference type="WBParaSite" id="TCLT_0001001501-mRNA-1">
    <property type="protein sequence ID" value="TCLT_0001001501-mRNA-1"/>
    <property type="gene ID" value="TCLT_0001001501"/>
</dbReference>
<dbReference type="Gene3D" id="2.40.30.10">
    <property type="entry name" value="Translation factors"/>
    <property type="match status" value="2"/>
</dbReference>
<dbReference type="GO" id="GO:0005762">
    <property type="term" value="C:mitochondrial large ribosomal subunit"/>
    <property type="evidence" value="ECO:0007669"/>
    <property type="project" value="TreeGrafter"/>
</dbReference>
<dbReference type="FunFam" id="2.40.30.10:FF:000169">
    <property type="entry name" value="50S ribosomal protein L3"/>
    <property type="match status" value="1"/>
</dbReference>
<reference evidence="9" key="1">
    <citation type="submission" date="2017-02" db="UniProtKB">
        <authorList>
            <consortium name="WormBaseParasite"/>
        </authorList>
    </citation>
    <scope>IDENTIFICATION</scope>
</reference>
<dbReference type="Gene3D" id="2.60.120.920">
    <property type="match status" value="1"/>
</dbReference>
<protein>
    <recommendedName>
        <fullName evidence="4">Large ribosomal subunit protein uL3m</fullName>
    </recommendedName>
    <alternativeName>
        <fullName evidence="5">39S ribosomal protein L3, mitochondrial</fullName>
    </alternativeName>
</protein>
<dbReference type="STRING" id="103827.A0A0N5DA34"/>
<keyword evidence="2" id="KW-0689">Ribosomal protein</keyword>
<dbReference type="InterPro" id="IPR043136">
    <property type="entry name" value="B30.2/SPRY_sf"/>
</dbReference>
<keyword evidence="8" id="KW-1185">Reference proteome</keyword>
<dbReference type="EMBL" id="UYYF01004942">
    <property type="protein sequence ID" value="VDN07675.1"/>
    <property type="molecule type" value="Genomic_DNA"/>
</dbReference>
<evidence type="ECO:0000313" key="8">
    <source>
        <dbReference type="Proteomes" id="UP000276776"/>
    </source>
</evidence>
<proteinExistence type="inferred from homology"/>
<dbReference type="InterPro" id="IPR001810">
    <property type="entry name" value="F-box_dom"/>
</dbReference>
<dbReference type="SUPFAM" id="SSF81383">
    <property type="entry name" value="F-box domain"/>
    <property type="match status" value="1"/>
</dbReference>
<accession>A0A0N5DA34</accession>